<name>A0A5C4NRQ1_9BURK</name>
<sequence length="66" mass="6694">MSQCSLCGAAFQCGQLDPDAKQPCWCVALPPAVPVPGSAAGCWCPACLQAHIATLTPPDKVPTAAK</sequence>
<dbReference type="InterPro" id="IPR032720">
    <property type="entry name" value="Cys_rich_CWC"/>
</dbReference>
<dbReference type="EMBL" id="VDGE01000006">
    <property type="protein sequence ID" value="TNC75836.1"/>
    <property type="molecule type" value="Genomic_DNA"/>
</dbReference>
<evidence type="ECO:0000313" key="1">
    <source>
        <dbReference type="EMBL" id="TNC75836.1"/>
    </source>
</evidence>
<reference evidence="1 2" key="1">
    <citation type="submission" date="2019-06" db="EMBL/GenBank/DDBJ databases">
        <title>Genome sequence of Janthinobacterium lividum UCD_MED1.</title>
        <authorList>
            <person name="De Leon M.E."/>
            <person name="Jospin G."/>
        </authorList>
    </citation>
    <scope>NUCLEOTIDE SEQUENCE [LARGE SCALE GENOMIC DNA]</scope>
    <source>
        <strain evidence="1 2">UCD_MED1</strain>
    </source>
</reference>
<dbReference type="AlphaFoldDB" id="A0A5C4NRQ1"/>
<dbReference type="Proteomes" id="UP000305681">
    <property type="component" value="Unassembled WGS sequence"/>
</dbReference>
<proteinExistence type="predicted"/>
<gene>
    <name evidence="1" type="ORF">FHI69_16440</name>
</gene>
<accession>A0A5C4NRQ1</accession>
<dbReference type="Pfam" id="PF14375">
    <property type="entry name" value="Cys_rich_CWC"/>
    <property type="match status" value="1"/>
</dbReference>
<protein>
    <recommendedName>
        <fullName evidence="3">Cysteine-rich CWC family protein</fullName>
    </recommendedName>
</protein>
<evidence type="ECO:0008006" key="3">
    <source>
        <dbReference type="Google" id="ProtNLM"/>
    </source>
</evidence>
<evidence type="ECO:0000313" key="2">
    <source>
        <dbReference type="Proteomes" id="UP000305681"/>
    </source>
</evidence>
<organism evidence="1 2">
    <name type="scientific">Janthinobacterium lividum</name>
    <dbReference type="NCBI Taxonomy" id="29581"/>
    <lineage>
        <taxon>Bacteria</taxon>
        <taxon>Pseudomonadati</taxon>
        <taxon>Pseudomonadota</taxon>
        <taxon>Betaproteobacteria</taxon>
        <taxon>Burkholderiales</taxon>
        <taxon>Oxalobacteraceae</taxon>
        <taxon>Janthinobacterium</taxon>
    </lineage>
</organism>
<dbReference type="RefSeq" id="WP_139091320.1">
    <property type="nucleotide sequence ID" value="NZ_VDGE01000006.1"/>
</dbReference>
<comment type="caution">
    <text evidence="1">The sequence shown here is derived from an EMBL/GenBank/DDBJ whole genome shotgun (WGS) entry which is preliminary data.</text>
</comment>